<keyword evidence="1" id="KW-0808">Transferase</keyword>
<dbReference type="AlphaFoldDB" id="A0A1D1YJN5"/>
<feature type="non-terminal residue" evidence="1">
    <location>
        <position position="1"/>
    </location>
</feature>
<name>A0A1D1YJN5_9ARAE</name>
<dbReference type="GO" id="GO:0032259">
    <property type="term" value="P:methylation"/>
    <property type="evidence" value="ECO:0007669"/>
    <property type="project" value="UniProtKB-KW"/>
</dbReference>
<sequence length="387" mass="42128">VPSVPSVDLSTVHSLRRLMTLLETLQRAAAVGGDGASAAPCRFPLALNAVDALRKMTPEGEDPTLPSPVTRLVGWQIPPAEAEGIDSLQKLAKKLRRKLKNLGSVGREEFLALLGSLPAEKLGDVTGGEVVGLMAQGCVALELWEPLGFLILHGHVGRLGPNDLVEKLVEKGRAELLCLYVERVPNTRASELLAILGYFLSPTRGYREGMLKVRKEWESQALLAIEKATQKGVPEKVSTLAREASVLLMMAHDGFSASELCLHSLFSSPNMDGLVMSSAVSRLGGSELMGLIRYLRKWLEKYERFPEACPCPEAGPVLGLKACELVPSLESLVKGLGLIIDEHYSYLVLNSQFHEEMRSIWRLVNSLASTANLCCSVANIIDNLRLM</sequence>
<dbReference type="GO" id="GO:0008168">
    <property type="term" value="F:methyltransferase activity"/>
    <property type="evidence" value="ECO:0007669"/>
    <property type="project" value="UniProtKB-KW"/>
</dbReference>
<gene>
    <name evidence="1" type="primary">rsmA_1</name>
    <name evidence="1" type="ORF">g.65616</name>
</gene>
<keyword evidence="1" id="KW-0489">Methyltransferase</keyword>
<accession>A0A1D1YJN5</accession>
<proteinExistence type="predicted"/>
<evidence type="ECO:0000313" key="1">
    <source>
        <dbReference type="EMBL" id="JAT54858.1"/>
    </source>
</evidence>
<organism evidence="1">
    <name type="scientific">Anthurium amnicola</name>
    <dbReference type="NCBI Taxonomy" id="1678845"/>
    <lineage>
        <taxon>Eukaryota</taxon>
        <taxon>Viridiplantae</taxon>
        <taxon>Streptophyta</taxon>
        <taxon>Embryophyta</taxon>
        <taxon>Tracheophyta</taxon>
        <taxon>Spermatophyta</taxon>
        <taxon>Magnoliopsida</taxon>
        <taxon>Liliopsida</taxon>
        <taxon>Araceae</taxon>
        <taxon>Pothoideae</taxon>
        <taxon>Potheae</taxon>
        <taxon>Anthurium</taxon>
    </lineage>
</organism>
<dbReference type="PANTHER" id="PTHR37181:SF1">
    <property type="entry name" value="F6A14.6 PROTEIN"/>
    <property type="match status" value="1"/>
</dbReference>
<dbReference type="EMBL" id="GDJX01013078">
    <property type="protein sequence ID" value="JAT54858.1"/>
    <property type="molecule type" value="Transcribed_RNA"/>
</dbReference>
<reference evidence="1" key="1">
    <citation type="submission" date="2015-07" db="EMBL/GenBank/DDBJ databases">
        <title>Transcriptome Assembly of Anthurium amnicola.</title>
        <authorList>
            <person name="Suzuki J."/>
        </authorList>
    </citation>
    <scope>NUCLEOTIDE SEQUENCE</scope>
</reference>
<protein>
    <submittedName>
        <fullName evidence="1">Ribosomal RNA small subunit methyltransferase A</fullName>
    </submittedName>
</protein>
<dbReference type="PANTHER" id="PTHR37181">
    <property type="entry name" value="F6A14.6 PROTEIN"/>
    <property type="match status" value="1"/>
</dbReference>